<sequence length="262" mass="29135">MPIETPSVLAELELSEISEALTPGGVRLLSAGFPAERHDEVWRTLLRAHPGNGWYPVLGPDAHHAARRAGNYRPELQGPAVLPRALAVDPGERMDLLRRSHLEWIETEGGYDATDEYDPEVLARRLGEVAGPASERRAVTGPYPPDSVLLVPAAAGYEVPILVPGLIQPPNWFGAQWHPDLSPEDHSAVLRHWHRRYGAELYYTGGNELELAVFRPPATRLEVARCAIEQMIYCDDLSQKIGDVEGVAREQAGGHHWSFWWD</sequence>
<protein>
    <recommendedName>
        <fullName evidence="1">DUF4253 domain-containing protein</fullName>
    </recommendedName>
</protein>
<evidence type="ECO:0000259" key="1">
    <source>
        <dbReference type="Pfam" id="PF14062"/>
    </source>
</evidence>
<dbReference type="Proteomes" id="UP000198415">
    <property type="component" value="Unassembled WGS sequence"/>
</dbReference>
<evidence type="ECO:0000313" key="3">
    <source>
        <dbReference type="Proteomes" id="UP000198415"/>
    </source>
</evidence>
<name>A0A238W1N5_9ACTN</name>
<dbReference type="InterPro" id="IPR025349">
    <property type="entry name" value="DUF4253"/>
</dbReference>
<reference evidence="2 3" key="1">
    <citation type="submission" date="2017-06" db="EMBL/GenBank/DDBJ databases">
        <authorList>
            <person name="Kim H.J."/>
            <person name="Triplett B.A."/>
        </authorList>
    </citation>
    <scope>NUCLEOTIDE SEQUENCE [LARGE SCALE GENOMIC DNA]</scope>
    <source>
        <strain evidence="2 3">DSM 43151</strain>
    </source>
</reference>
<evidence type="ECO:0000313" key="2">
    <source>
        <dbReference type="EMBL" id="SNR40515.1"/>
    </source>
</evidence>
<dbReference type="RefSeq" id="WP_089291947.1">
    <property type="nucleotide sequence ID" value="NZ_BOMU01000033.1"/>
</dbReference>
<organism evidence="2 3">
    <name type="scientific">Actinoplanes regularis</name>
    <dbReference type="NCBI Taxonomy" id="52697"/>
    <lineage>
        <taxon>Bacteria</taxon>
        <taxon>Bacillati</taxon>
        <taxon>Actinomycetota</taxon>
        <taxon>Actinomycetes</taxon>
        <taxon>Micromonosporales</taxon>
        <taxon>Micromonosporaceae</taxon>
        <taxon>Actinoplanes</taxon>
    </lineage>
</organism>
<feature type="domain" description="DUF4253" evidence="1">
    <location>
        <begin position="148"/>
        <end position="262"/>
    </location>
</feature>
<gene>
    <name evidence="2" type="ORF">SAMN06264365_10290</name>
</gene>
<dbReference type="EMBL" id="FZNR01000002">
    <property type="protein sequence ID" value="SNR40515.1"/>
    <property type="molecule type" value="Genomic_DNA"/>
</dbReference>
<accession>A0A238W1N5</accession>
<keyword evidence="3" id="KW-1185">Reference proteome</keyword>
<dbReference type="AlphaFoldDB" id="A0A238W1N5"/>
<dbReference type="OrthoDB" id="7839592at2"/>
<proteinExistence type="predicted"/>
<dbReference type="Pfam" id="PF14062">
    <property type="entry name" value="DUF4253"/>
    <property type="match status" value="1"/>
</dbReference>